<evidence type="ECO:0000256" key="6">
    <source>
        <dbReference type="SAM" id="MobiDB-lite"/>
    </source>
</evidence>
<feature type="compositionally biased region" description="Polar residues" evidence="6">
    <location>
        <begin position="433"/>
        <end position="446"/>
    </location>
</feature>
<proteinExistence type="inferred from homology"/>
<evidence type="ECO:0000256" key="7">
    <source>
        <dbReference type="SAM" id="Phobius"/>
    </source>
</evidence>
<protein>
    <recommendedName>
        <fullName evidence="12">DUF1212 domain membrane protein Prm10</fullName>
    </recommendedName>
</protein>
<accession>A0AA39R6L0</accession>
<name>A0AA39R6L0_9LECA</name>
<feature type="transmembrane region" description="Helical" evidence="7">
    <location>
        <begin position="630"/>
        <end position="647"/>
    </location>
</feature>
<dbReference type="EMBL" id="JAFEKC020000003">
    <property type="protein sequence ID" value="KAK0515808.1"/>
    <property type="molecule type" value="Genomic_DNA"/>
</dbReference>
<dbReference type="Proteomes" id="UP001166286">
    <property type="component" value="Unassembled WGS sequence"/>
</dbReference>
<dbReference type="GO" id="GO:0022857">
    <property type="term" value="F:transmembrane transporter activity"/>
    <property type="evidence" value="ECO:0007669"/>
    <property type="project" value="InterPro"/>
</dbReference>
<feature type="compositionally biased region" description="Polar residues" evidence="6">
    <location>
        <begin position="24"/>
        <end position="33"/>
    </location>
</feature>
<feature type="region of interest" description="Disordered" evidence="6">
    <location>
        <begin position="430"/>
        <end position="467"/>
    </location>
</feature>
<feature type="domain" description="Threonine/Serine exporter ThrE" evidence="9">
    <location>
        <begin position="770"/>
        <end position="919"/>
    </location>
</feature>
<evidence type="ECO:0000313" key="11">
    <source>
        <dbReference type="Proteomes" id="UP001166286"/>
    </source>
</evidence>
<feature type="transmembrane region" description="Helical" evidence="7">
    <location>
        <begin position="686"/>
        <end position="708"/>
    </location>
</feature>
<evidence type="ECO:0000259" key="9">
    <source>
        <dbReference type="Pfam" id="PF12821"/>
    </source>
</evidence>
<keyword evidence="4 7" id="KW-0472">Membrane</keyword>
<feature type="transmembrane region" description="Helical" evidence="7">
    <location>
        <begin position="835"/>
        <end position="856"/>
    </location>
</feature>
<feature type="transmembrane region" description="Helical" evidence="7">
    <location>
        <begin position="899"/>
        <end position="924"/>
    </location>
</feature>
<feature type="transmembrane region" description="Helical" evidence="7">
    <location>
        <begin position="809"/>
        <end position="828"/>
    </location>
</feature>
<sequence>MASHNYESAPVPPENLDPSDRSAESSNPVSRDGSQPPRRRKNVQFTPGAESVDTENKKETFDLRDDTNQPPRPKPLPKQRFSSGTIRNGSPSAIGRQRSPARISERSEDIADSPARAPVRQHRPTIMRLPSSDSVMYKANNEGGDEDRSGEDSEEDADVDMVEKAVSQKSAQNRAEHLSRLMGSHSAPGSRHTSPERYQNSHNARARSPPPSPPSSLDVRGGMPFDPDQLPLKKLKTPRKKFGIEDSTDDEEDQDPEKPPKVASRKKKYYKAAARLIKHHTGRESPKLFRVQAESPDTRSGVQTPVHERDPDIYVPRPKTYREGYLSSLLKLYNEEGVGSALAHIPAGHDAVTRAAHRRDSNILPLIEPKSHGHSRAVTPRSTPGTSPVISPLASGTSTPKTKHQKWYYKNPKSQSTGALSDLVSSSSVLAQPGTSTHTSAVSNELSAVRPKPKQRQSSGNAIDTLGNLLSGKKRRHSRQGSVSIHVKMAETLKRQAYLRTICKCLMLYGAPTHRLEEYMRMSARVLEIDGQFLYIPGCMIISFDDAQTHTTDVKIVRTTQGIHLSKLRDVHEVYKEVIHDVIDVEGATHRLEEIISQGDTYSRWSRVLVHGVASATVGPFAFGARPIDLPIAFILGCILGTLQIWVAPKSDLYANVFEISAAVITSFLARAFGSIHGGKLFCFSALAQSAITMILPGYTVLCGSLELQSRNLIAGSVRMVYAVLYSLFLGFGITIGTTLYGAIDKDATSSTTCDVTMPFWFKWIFVPPFTLAIIYINQAKGKQMPIMVGIAFVGYMVNYWSAKRFASNAQIANTLGALAIGLMGNIYSRLRHGLAAAALLPAIFVQVPSGLSAGASLVSGVTSANQITKNNGSMANGTTTVSTADLGAADVNSMVFNVAYSIIQVATGITVGLFLSAIIVYPFGKKRSGLFSF</sequence>
<keyword evidence="11" id="KW-1185">Reference proteome</keyword>
<feature type="compositionally biased region" description="Polar residues" evidence="6">
    <location>
        <begin position="81"/>
        <end position="91"/>
    </location>
</feature>
<feature type="domain" description="Threonine/serine exporter-like N-terminal" evidence="8">
    <location>
        <begin position="501"/>
        <end position="741"/>
    </location>
</feature>
<evidence type="ECO:0000313" key="10">
    <source>
        <dbReference type="EMBL" id="KAK0515808.1"/>
    </source>
</evidence>
<evidence type="ECO:0000256" key="2">
    <source>
        <dbReference type="ARBA" id="ARBA00022692"/>
    </source>
</evidence>
<keyword evidence="2 7" id="KW-0812">Transmembrane</keyword>
<reference evidence="10" key="1">
    <citation type="submission" date="2023-03" db="EMBL/GenBank/DDBJ databases">
        <title>Complete genome of Cladonia borealis.</title>
        <authorList>
            <person name="Park H."/>
        </authorList>
    </citation>
    <scope>NUCLEOTIDE SEQUENCE</scope>
    <source>
        <strain evidence="10">ANT050790</strain>
    </source>
</reference>
<evidence type="ECO:0000259" key="8">
    <source>
        <dbReference type="Pfam" id="PF06738"/>
    </source>
</evidence>
<feature type="transmembrane region" description="Helical" evidence="7">
    <location>
        <begin position="720"/>
        <end position="741"/>
    </location>
</feature>
<dbReference type="Pfam" id="PF12821">
    <property type="entry name" value="ThrE_2"/>
    <property type="match status" value="1"/>
</dbReference>
<comment type="caution">
    <text evidence="10">The sequence shown here is derived from an EMBL/GenBank/DDBJ whole genome shotgun (WGS) entry which is preliminary data.</text>
</comment>
<dbReference type="Pfam" id="PF06738">
    <property type="entry name" value="ThrE"/>
    <property type="match status" value="1"/>
</dbReference>
<feature type="region of interest" description="Disordered" evidence="6">
    <location>
        <begin position="292"/>
        <end position="315"/>
    </location>
</feature>
<comment type="subcellular location">
    <subcellularLocation>
        <location evidence="1">Membrane</location>
        <topology evidence="1">Multi-pass membrane protein</topology>
    </subcellularLocation>
</comment>
<evidence type="ECO:0000256" key="5">
    <source>
        <dbReference type="ARBA" id="ARBA00034125"/>
    </source>
</evidence>
<organism evidence="10 11">
    <name type="scientific">Cladonia borealis</name>
    <dbReference type="NCBI Taxonomy" id="184061"/>
    <lineage>
        <taxon>Eukaryota</taxon>
        <taxon>Fungi</taxon>
        <taxon>Dikarya</taxon>
        <taxon>Ascomycota</taxon>
        <taxon>Pezizomycotina</taxon>
        <taxon>Lecanoromycetes</taxon>
        <taxon>OSLEUM clade</taxon>
        <taxon>Lecanoromycetidae</taxon>
        <taxon>Lecanorales</taxon>
        <taxon>Lecanorineae</taxon>
        <taxon>Cladoniaceae</taxon>
        <taxon>Cladonia</taxon>
    </lineage>
</organism>
<feature type="transmembrane region" description="Helical" evidence="7">
    <location>
        <begin position="761"/>
        <end position="778"/>
    </location>
</feature>
<feature type="transmembrane region" description="Helical" evidence="7">
    <location>
        <begin position="654"/>
        <end position="674"/>
    </location>
</feature>
<evidence type="ECO:0000256" key="1">
    <source>
        <dbReference type="ARBA" id="ARBA00004141"/>
    </source>
</evidence>
<evidence type="ECO:0000256" key="3">
    <source>
        <dbReference type="ARBA" id="ARBA00022989"/>
    </source>
</evidence>
<dbReference type="PANTHER" id="PTHR31082">
    <property type="entry name" value="PHEROMONE-REGULATED MEMBRANE PROTEIN 10"/>
    <property type="match status" value="1"/>
</dbReference>
<feature type="region of interest" description="Disordered" evidence="6">
    <location>
        <begin position="366"/>
        <end position="405"/>
    </location>
</feature>
<dbReference type="InterPro" id="IPR051361">
    <property type="entry name" value="ThrE/Ser_Exporter"/>
</dbReference>
<feature type="region of interest" description="Disordered" evidence="6">
    <location>
        <begin position="1"/>
        <end position="269"/>
    </location>
</feature>
<dbReference type="InterPro" id="IPR024528">
    <property type="entry name" value="ThrE_2"/>
</dbReference>
<feature type="compositionally biased region" description="Basic and acidic residues" evidence="6">
    <location>
        <begin position="54"/>
        <end position="67"/>
    </location>
</feature>
<dbReference type="AlphaFoldDB" id="A0AA39R6L0"/>
<comment type="similarity">
    <text evidence="5">Belongs to the ThrE exporter (TC 2.A.79) family.</text>
</comment>
<dbReference type="InterPro" id="IPR010619">
    <property type="entry name" value="ThrE-like_N"/>
</dbReference>
<keyword evidence="3 7" id="KW-1133">Transmembrane helix</keyword>
<evidence type="ECO:0008006" key="12">
    <source>
        <dbReference type="Google" id="ProtNLM"/>
    </source>
</evidence>
<feature type="compositionally biased region" description="Polar residues" evidence="6">
    <location>
        <begin position="380"/>
        <end position="400"/>
    </location>
</feature>
<dbReference type="PANTHER" id="PTHR31082:SF4">
    <property type="entry name" value="PHEROMONE-REGULATED MEMBRANE PROTEIN 10"/>
    <property type="match status" value="1"/>
</dbReference>
<gene>
    <name evidence="10" type="ORF">JMJ35_001842</name>
</gene>
<feature type="compositionally biased region" description="Acidic residues" evidence="6">
    <location>
        <begin position="246"/>
        <end position="255"/>
    </location>
</feature>
<evidence type="ECO:0000256" key="4">
    <source>
        <dbReference type="ARBA" id="ARBA00023136"/>
    </source>
</evidence>